<protein>
    <submittedName>
        <fullName evidence="1">Uncharacterized protein</fullName>
    </submittedName>
</protein>
<comment type="caution">
    <text evidence="1">The sequence shown here is derived from an EMBL/GenBank/DDBJ whole genome shotgun (WGS) entry which is preliminary data.</text>
</comment>
<organism evidence="1 2">
    <name type="scientific">Leptospira yanagawae serovar Saopaulo str. Sao Paulo = ATCC 700523</name>
    <dbReference type="NCBI Taxonomy" id="1249483"/>
    <lineage>
        <taxon>Bacteria</taxon>
        <taxon>Pseudomonadati</taxon>
        <taxon>Spirochaetota</taxon>
        <taxon>Spirochaetia</taxon>
        <taxon>Leptospirales</taxon>
        <taxon>Leptospiraceae</taxon>
        <taxon>Leptospira</taxon>
    </lineage>
</organism>
<accession>A0A5E8HGL2</accession>
<gene>
    <name evidence="1" type="ORF">LEP1GSC202_0891</name>
</gene>
<proteinExistence type="predicted"/>
<dbReference type="EMBL" id="AOGX02000015">
    <property type="protein sequence ID" value="EOQ90042.1"/>
    <property type="molecule type" value="Genomic_DNA"/>
</dbReference>
<reference evidence="1 2" key="1">
    <citation type="submission" date="2013-04" db="EMBL/GenBank/DDBJ databases">
        <authorList>
            <person name="Harkins D.M."/>
            <person name="Durkin A.S."/>
            <person name="Brinkac L.M."/>
            <person name="Haft D.H."/>
            <person name="Selengut J.D."/>
            <person name="Sanka R."/>
            <person name="DePew J."/>
            <person name="Purushe J."/>
            <person name="Hartskeerl R.A."/>
            <person name="Ahmed A."/>
            <person name="van der Linden H."/>
            <person name="Goris M.G.A."/>
            <person name="Vinetz J.M."/>
            <person name="Sutton G.G."/>
            <person name="Nierman W.C."/>
            <person name="Fouts D.E."/>
        </authorList>
    </citation>
    <scope>NUCLEOTIDE SEQUENCE [LARGE SCALE GENOMIC DNA]</scope>
    <source>
        <strain evidence="1 2">Sao Paulo</strain>
    </source>
</reference>
<evidence type="ECO:0000313" key="2">
    <source>
        <dbReference type="Proteomes" id="UP000013996"/>
    </source>
</evidence>
<dbReference type="Proteomes" id="UP000013996">
    <property type="component" value="Unassembled WGS sequence"/>
</dbReference>
<dbReference type="AlphaFoldDB" id="A0A5E8HGL2"/>
<sequence length="41" mass="4683">MFYRNPLAISPLLRAKKYSSDLLGVSGKWIDFTFSPVTISY</sequence>
<name>A0A5E8HGL2_9LEPT</name>
<evidence type="ECO:0000313" key="1">
    <source>
        <dbReference type="EMBL" id="EOQ90042.1"/>
    </source>
</evidence>